<feature type="region of interest" description="Disordered" evidence="2">
    <location>
        <begin position="380"/>
        <end position="478"/>
    </location>
</feature>
<accession>A0A0J0XZ48</accession>
<evidence type="ECO:0000313" key="3">
    <source>
        <dbReference type="EMBL" id="KLT46306.1"/>
    </source>
</evidence>
<dbReference type="GO" id="GO:0005886">
    <property type="term" value="C:plasma membrane"/>
    <property type="evidence" value="ECO:0007669"/>
    <property type="project" value="TreeGrafter"/>
</dbReference>
<feature type="compositionally biased region" description="Gly residues" evidence="2">
    <location>
        <begin position="396"/>
        <end position="428"/>
    </location>
</feature>
<evidence type="ECO:0000313" key="4">
    <source>
        <dbReference type="Proteomes" id="UP000053611"/>
    </source>
</evidence>
<evidence type="ECO:0000256" key="1">
    <source>
        <dbReference type="ARBA" id="ARBA00005350"/>
    </source>
</evidence>
<dbReference type="InterPro" id="IPR005552">
    <property type="entry name" value="Scramblase"/>
</dbReference>
<feature type="compositionally biased region" description="Polar residues" evidence="2">
    <location>
        <begin position="446"/>
        <end position="458"/>
    </location>
</feature>
<proteinExistence type="inferred from homology"/>
<dbReference type="GeneID" id="28981239"/>
<keyword evidence="4" id="KW-1185">Reference proteome</keyword>
<evidence type="ECO:0000256" key="2">
    <source>
        <dbReference type="SAM" id="MobiDB-lite"/>
    </source>
</evidence>
<dbReference type="SUPFAM" id="SSF54518">
    <property type="entry name" value="Tubby C-terminal domain-like"/>
    <property type="match status" value="1"/>
</dbReference>
<sequence length="478" mass="51786">MMMRTGLAAVRPALRLQPPLRRALPPLAGATLARQLSASTPLLRRDDDRLPRGHVRPVRRRIRRDDTNDPNPGAYQFQQDPLGSMGFDQQGYTQGYSARPAVVVPDDPRGVLQRNHAAYELLAHDSLVVVRQLEMMNVFLGYEQANRYAIYSPEGAHVGFLAEEERGFAGVLTRQILHTHRPFKSTVMDRHGTPILWIERPFAFINSRIRVRANPDLGAVGGGDGLSPLVGETQQQWHPWRRRYNLFENRVGGGDNYMDQFARIDGGFLAWDFWLTDADGRLLATINRNFTGFGREIFTDTGQYVIRFDAAGSEINMPPGSQVSVQGQTLVLPEESTGLTLDQRAMTLATAVSIDFDYFSRHSGSGGGFLPFWLFSGGDGSSEHSRGGEAPAPSGSGTGVGTGGGTGAGDVLGGAAAGAAMGGAGGYSGRDWSDDEIYGRAPPPGQTTADPFPGQSTPDRPYEPPAPGQQAEGFDYPP</sequence>
<comment type="similarity">
    <text evidence="1">Belongs to the phospholipid scramblase family.</text>
</comment>
<dbReference type="EMBL" id="KQ087178">
    <property type="protein sequence ID" value="KLT46306.1"/>
    <property type="molecule type" value="Genomic_DNA"/>
</dbReference>
<name>A0A0J0XZ48_9TREE</name>
<gene>
    <name evidence="3" type="ORF">CC85DRAFT_254161</name>
</gene>
<organism evidence="3 4">
    <name type="scientific">Cutaneotrichosporon oleaginosum</name>
    <dbReference type="NCBI Taxonomy" id="879819"/>
    <lineage>
        <taxon>Eukaryota</taxon>
        <taxon>Fungi</taxon>
        <taxon>Dikarya</taxon>
        <taxon>Basidiomycota</taxon>
        <taxon>Agaricomycotina</taxon>
        <taxon>Tremellomycetes</taxon>
        <taxon>Trichosporonales</taxon>
        <taxon>Trichosporonaceae</taxon>
        <taxon>Cutaneotrichosporon</taxon>
    </lineage>
</organism>
<feature type="region of interest" description="Disordered" evidence="2">
    <location>
        <begin position="44"/>
        <end position="80"/>
    </location>
</feature>
<dbReference type="STRING" id="879819.A0A0J0XZ48"/>
<dbReference type="Pfam" id="PF03803">
    <property type="entry name" value="Scramblase"/>
    <property type="match status" value="1"/>
</dbReference>
<dbReference type="OrthoDB" id="191150at2759"/>
<reference evidence="3 4" key="1">
    <citation type="submission" date="2015-03" db="EMBL/GenBank/DDBJ databases">
        <title>Genomics and transcriptomics of the oil-accumulating basidiomycete yeast T. oleaginosus allow insights into substrate utilization and the diverse evolutionary trajectories of mating systems in fungi.</title>
        <authorList>
            <consortium name="DOE Joint Genome Institute"/>
            <person name="Kourist R."/>
            <person name="Kracht O."/>
            <person name="Bracharz F."/>
            <person name="Lipzen A."/>
            <person name="Nolan M."/>
            <person name="Ohm R."/>
            <person name="Grigoriev I."/>
            <person name="Sun S."/>
            <person name="Heitman J."/>
            <person name="Bruck T."/>
            <person name="Nowrousian M."/>
        </authorList>
    </citation>
    <scope>NUCLEOTIDE SEQUENCE [LARGE SCALE GENOMIC DNA]</scope>
    <source>
        <strain evidence="3 4">IBC0246</strain>
    </source>
</reference>
<dbReference type="PANTHER" id="PTHR23248:SF9">
    <property type="entry name" value="PHOSPHOLIPID SCRAMBLASE"/>
    <property type="match status" value="1"/>
</dbReference>
<feature type="non-terminal residue" evidence="3">
    <location>
        <position position="478"/>
    </location>
</feature>
<dbReference type="InterPro" id="IPR025659">
    <property type="entry name" value="Tubby-like_C"/>
</dbReference>
<feature type="compositionally biased region" description="Basic residues" evidence="2">
    <location>
        <begin position="52"/>
        <end position="62"/>
    </location>
</feature>
<dbReference type="AlphaFoldDB" id="A0A0J0XZ48"/>
<dbReference type="Proteomes" id="UP000053611">
    <property type="component" value="Unassembled WGS sequence"/>
</dbReference>
<protein>
    <submittedName>
        <fullName evidence="3">Scramblase-domain-containing protein</fullName>
    </submittedName>
</protein>
<dbReference type="PANTHER" id="PTHR23248">
    <property type="entry name" value="PHOSPHOLIPID SCRAMBLASE-RELATED"/>
    <property type="match status" value="1"/>
</dbReference>
<dbReference type="GO" id="GO:0017128">
    <property type="term" value="F:phospholipid scramblase activity"/>
    <property type="evidence" value="ECO:0007669"/>
    <property type="project" value="InterPro"/>
</dbReference>